<sequence length="166" mass="18745">RNRSSFDEELSAEKPQRQSQRHGRPSDRCESVGRVMQDSQGPVNDFIRQKREAFFYESLKREPLGEAYVRGHEMPAFLQNEKSFRFGQKTAASTHMSHQTGKDAIAPPPAEGAEDPQAHERYVRSHQAFAPGERVNRRYAWPTEILAQPEKHAFGLSLSAGPGVAQ</sequence>
<feature type="compositionally biased region" description="Polar residues" evidence="1">
    <location>
        <begin position="90"/>
        <end position="99"/>
    </location>
</feature>
<name>A0A813GJZ7_POLGL</name>
<reference evidence="2" key="1">
    <citation type="submission" date="2021-02" db="EMBL/GenBank/DDBJ databases">
        <authorList>
            <person name="Dougan E. K."/>
            <person name="Rhodes N."/>
            <person name="Thang M."/>
            <person name="Chan C."/>
        </authorList>
    </citation>
    <scope>NUCLEOTIDE SEQUENCE</scope>
</reference>
<evidence type="ECO:0000313" key="3">
    <source>
        <dbReference type="Proteomes" id="UP000654075"/>
    </source>
</evidence>
<dbReference type="OrthoDB" id="2096280at2759"/>
<evidence type="ECO:0000313" key="2">
    <source>
        <dbReference type="EMBL" id="CAE8623215.1"/>
    </source>
</evidence>
<evidence type="ECO:0000256" key="1">
    <source>
        <dbReference type="SAM" id="MobiDB-lite"/>
    </source>
</evidence>
<dbReference type="EMBL" id="CAJNNV010028130">
    <property type="protein sequence ID" value="CAE8623215.1"/>
    <property type="molecule type" value="Genomic_DNA"/>
</dbReference>
<proteinExistence type="predicted"/>
<accession>A0A813GJZ7</accession>
<keyword evidence="3" id="KW-1185">Reference proteome</keyword>
<feature type="region of interest" description="Disordered" evidence="1">
    <location>
        <begin position="1"/>
        <end position="44"/>
    </location>
</feature>
<dbReference type="Proteomes" id="UP000654075">
    <property type="component" value="Unassembled WGS sequence"/>
</dbReference>
<feature type="non-terminal residue" evidence="2">
    <location>
        <position position="166"/>
    </location>
</feature>
<comment type="caution">
    <text evidence="2">The sequence shown here is derived from an EMBL/GenBank/DDBJ whole genome shotgun (WGS) entry which is preliminary data.</text>
</comment>
<feature type="non-terminal residue" evidence="2">
    <location>
        <position position="1"/>
    </location>
</feature>
<feature type="compositionally biased region" description="Basic and acidic residues" evidence="1">
    <location>
        <begin position="1"/>
        <end position="16"/>
    </location>
</feature>
<dbReference type="AlphaFoldDB" id="A0A813GJZ7"/>
<feature type="region of interest" description="Disordered" evidence="1">
    <location>
        <begin position="89"/>
        <end position="117"/>
    </location>
</feature>
<protein>
    <submittedName>
        <fullName evidence="2">Uncharacterized protein</fullName>
    </submittedName>
</protein>
<organism evidence="2 3">
    <name type="scientific">Polarella glacialis</name>
    <name type="common">Dinoflagellate</name>
    <dbReference type="NCBI Taxonomy" id="89957"/>
    <lineage>
        <taxon>Eukaryota</taxon>
        <taxon>Sar</taxon>
        <taxon>Alveolata</taxon>
        <taxon>Dinophyceae</taxon>
        <taxon>Suessiales</taxon>
        <taxon>Suessiaceae</taxon>
        <taxon>Polarella</taxon>
    </lineage>
</organism>
<gene>
    <name evidence="2" type="ORF">PGLA1383_LOCUS40511</name>
</gene>